<dbReference type="InterPro" id="IPR027417">
    <property type="entry name" value="P-loop_NTPase"/>
</dbReference>
<evidence type="ECO:0000313" key="5">
    <source>
        <dbReference type="EMBL" id="MCQ8773644.1"/>
    </source>
</evidence>
<evidence type="ECO:0000256" key="3">
    <source>
        <dbReference type="PROSITE-ProRule" id="PRU00221"/>
    </source>
</evidence>
<dbReference type="SMART" id="SM00530">
    <property type="entry name" value="HTH_XRE"/>
    <property type="match status" value="1"/>
</dbReference>
<dbReference type="Proteomes" id="UP001142374">
    <property type="component" value="Unassembled WGS sequence"/>
</dbReference>
<keyword evidence="2" id="KW-0677">Repeat</keyword>
<evidence type="ECO:0000256" key="2">
    <source>
        <dbReference type="ARBA" id="ARBA00022737"/>
    </source>
</evidence>
<dbReference type="PANTHER" id="PTHR19879:SF9">
    <property type="entry name" value="TRANSCRIPTION INITIATION FACTOR TFIID SUBUNIT 5"/>
    <property type="match status" value="1"/>
</dbReference>
<feature type="repeat" description="WD" evidence="3">
    <location>
        <begin position="859"/>
        <end position="893"/>
    </location>
</feature>
<dbReference type="InterPro" id="IPR010982">
    <property type="entry name" value="Lambda_DNA-bd_dom_sf"/>
</dbReference>
<feature type="repeat" description="WD" evidence="3">
    <location>
        <begin position="685"/>
        <end position="726"/>
    </location>
</feature>
<dbReference type="PANTHER" id="PTHR19879">
    <property type="entry name" value="TRANSCRIPTION INITIATION FACTOR TFIID"/>
    <property type="match status" value="1"/>
</dbReference>
<feature type="repeat" description="WD" evidence="3">
    <location>
        <begin position="978"/>
        <end position="1019"/>
    </location>
</feature>
<feature type="repeat" description="WD" evidence="3">
    <location>
        <begin position="811"/>
        <end position="852"/>
    </location>
</feature>
<dbReference type="InterPro" id="IPR036322">
    <property type="entry name" value="WD40_repeat_dom_sf"/>
</dbReference>
<comment type="caution">
    <text evidence="5">The sequence shown here is derived from an EMBL/GenBank/DDBJ whole genome shotgun (WGS) entry which is preliminary data.</text>
</comment>
<dbReference type="AlphaFoldDB" id="A0A9X2LLQ3"/>
<gene>
    <name evidence="5" type="ORF">NQU55_28370</name>
</gene>
<dbReference type="InterPro" id="IPR019775">
    <property type="entry name" value="WD40_repeat_CS"/>
</dbReference>
<dbReference type="Gene3D" id="1.10.260.40">
    <property type="entry name" value="lambda repressor-like DNA-binding domains"/>
    <property type="match status" value="1"/>
</dbReference>
<dbReference type="Pfam" id="PF13560">
    <property type="entry name" value="HTH_31"/>
    <property type="match status" value="1"/>
</dbReference>
<feature type="repeat" description="WD" evidence="3">
    <location>
        <begin position="1019"/>
        <end position="1052"/>
    </location>
</feature>
<accession>A0A9X2LLQ3</accession>
<feature type="domain" description="HTH cro/C1-type" evidence="4">
    <location>
        <begin position="8"/>
        <end position="63"/>
    </location>
</feature>
<feature type="repeat" description="WD" evidence="3">
    <location>
        <begin position="643"/>
        <end position="684"/>
    </location>
</feature>
<dbReference type="PRINTS" id="PR00320">
    <property type="entry name" value="GPROTEINBRPT"/>
</dbReference>
<dbReference type="Gene3D" id="2.130.10.10">
    <property type="entry name" value="YVTN repeat-like/Quinoprotein amine dehydrogenase"/>
    <property type="match status" value="5"/>
</dbReference>
<dbReference type="Pfam" id="PF20703">
    <property type="entry name" value="nSTAND1"/>
    <property type="match status" value="1"/>
</dbReference>
<proteinExistence type="predicted"/>
<sequence>MERLAWELRQLRDRAGITSYRALAKAANYSPSTLSEAAKGERLPQLGVVLAYAQACGGDRGEWEARWRAASKACETPEEAAPCPYPGLAAFDETEAGWFFGRGDLVKTLSRCVECEPLTFVVGASGSGKSSLLRAGLLPRLGQRWRAVLLTPGTRPLSELAAAVSVLGDTGTGAESLRQQLAGDPAALDLALSTWLAGQHEDTRVLLVIDQFEEVFTLCSDAAERSAFLDAVAETAAGRPGVGVAIGVRADFTARCFAHSGLVAAIRAGVQVPVGPPTRDELREIIAEPAARVGVAVDAGLIEAVLGEAADQPGALPLVAHAMRETWNQRPGAVLRLEDYRATGGMRSAVAQTAERVYGAADRAQQDVIRAVFLRLTALGEGTEDTRRRLARAELDGLAETQAVDVVLRRLTAARLVVLSHGTVEVAHEAVIQAWPRLQRWLHDDRDALRTHHRLTTAACTWHELGRDAGALYRGVQLAAAREWAESHPKALNNHEAEFLRTSTTATHRSIRRTHQLVTALSVLLILALAATAVAVRKTAAADTQRRLAVSRELAARADQLSEQRPEAAMILALEAYQHAATAEARGSLLSAHARFYANQFTGHAKPVTDAAFAPDGRTLATASFDHSVKLWDTHSHRLLATLTGHTDVVNTVAYSPDGHTLATAGNDRSIKLWDAPSHRLLATLTGHTNMAESVAFSPDGRTLASAGSDRTVRLWDVRTHRELATLTGHTDAVVRLSFSPDGRMLASADNGRTTRLWDVSTHKTLAVLAGSAGAVKTVAFSPDGGTLATAGGDRSVKLWDVSSRRLLTTLTGHTRDVRDVAFSPDGRTLASASIDGTVRLWSPQEREALATLTVKEPVYAVAFSPDGRTLASTGKDSTAVLWDVASHRPEATLTGRSGAVTPQASFADPHAFFTVDYDNLVARWSTTTQRSRPAPIDPPKPVTASVASDDGRILATTGHDDAIRVWNLGTGKPAAVLRGTTGTARQLAITPDGSTVAVGSNDGTIRLWDVATGDTTAVLRETHTVTGLALSPDGRALASAGTDGRVRLWTIGPGRTGTPLPGPEDANMALAFSPDGRTLAVGNTGNSLRLWDIATRRTTATLTANSGFVRAIAFSPDGRVLASAGTDGSVRLWSTSTSRLLATLTGPAIEGIPTLRFSPDGNALAAFGPRNAPRVWSTDANYAGTWSSGADYAARVWSADAGHTATHVCRLSTDHRWAQLLPDQPVKELCP</sequence>
<dbReference type="SUPFAM" id="SSF52540">
    <property type="entry name" value="P-loop containing nucleoside triphosphate hydrolases"/>
    <property type="match status" value="1"/>
</dbReference>
<keyword evidence="1 3" id="KW-0853">WD repeat</keyword>
<dbReference type="PROSITE" id="PS50294">
    <property type="entry name" value="WD_REPEATS_REGION"/>
    <property type="match status" value="11"/>
</dbReference>
<dbReference type="Pfam" id="PF00400">
    <property type="entry name" value="WD40"/>
    <property type="match status" value="12"/>
</dbReference>
<dbReference type="GO" id="GO:0003677">
    <property type="term" value="F:DNA binding"/>
    <property type="evidence" value="ECO:0007669"/>
    <property type="project" value="InterPro"/>
</dbReference>
<protein>
    <submittedName>
        <fullName evidence="5">Helix-turn-helix domain-containing protein</fullName>
    </submittedName>
</protein>
<dbReference type="CDD" id="cd00093">
    <property type="entry name" value="HTH_XRE"/>
    <property type="match status" value="1"/>
</dbReference>
<feature type="repeat" description="WD" evidence="3">
    <location>
        <begin position="949"/>
        <end position="977"/>
    </location>
</feature>
<dbReference type="PROSITE" id="PS50082">
    <property type="entry name" value="WD_REPEATS_2"/>
    <property type="match status" value="12"/>
</dbReference>
<dbReference type="InterPro" id="IPR001680">
    <property type="entry name" value="WD40_rpt"/>
</dbReference>
<evidence type="ECO:0000313" key="6">
    <source>
        <dbReference type="Proteomes" id="UP001142374"/>
    </source>
</evidence>
<dbReference type="InterPro" id="IPR020472">
    <property type="entry name" value="WD40_PAC1"/>
</dbReference>
<name>A0A9X2LLQ3_9ACTN</name>
<organism evidence="5 6">
    <name type="scientific">Streptomyces telluris</name>
    <dbReference type="NCBI Taxonomy" id="2720021"/>
    <lineage>
        <taxon>Bacteria</taxon>
        <taxon>Bacillati</taxon>
        <taxon>Actinomycetota</taxon>
        <taxon>Actinomycetes</taxon>
        <taxon>Kitasatosporales</taxon>
        <taxon>Streptomycetaceae</taxon>
        <taxon>Streptomyces</taxon>
    </lineage>
</organism>
<dbReference type="SUPFAM" id="SSF50978">
    <property type="entry name" value="WD40 repeat-like"/>
    <property type="match status" value="2"/>
</dbReference>
<evidence type="ECO:0000259" key="4">
    <source>
        <dbReference type="PROSITE" id="PS50943"/>
    </source>
</evidence>
<dbReference type="RefSeq" id="WP_256791435.1">
    <property type="nucleotide sequence ID" value="NZ_JANIID010000032.1"/>
</dbReference>
<dbReference type="InterPro" id="IPR001387">
    <property type="entry name" value="Cro/C1-type_HTH"/>
</dbReference>
<feature type="repeat" description="WD" evidence="3">
    <location>
        <begin position="601"/>
        <end position="642"/>
    </location>
</feature>
<feature type="repeat" description="WD" evidence="3">
    <location>
        <begin position="1061"/>
        <end position="1102"/>
    </location>
</feature>
<dbReference type="PROSITE" id="PS00678">
    <property type="entry name" value="WD_REPEATS_1"/>
    <property type="match status" value="4"/>
</dbReference>
<feature type="repeat" description="WD" evidence="3">
    <location>
        <begin position="1103"/>
        <end position="1144"/>
    </location>
</feature>
<dbReference type="EMBL" id="JANIID010000032">
    <property type="protein sequence ID" value="MCQ8773644.1"/>
    <property type="molecule type" value="Genomic_DNA"/>
</dbReference>
<feature type="repeat" description="WD" evidence="3">
    <location>
        <begin position="727"/>
        <end position="768"/>
    </location>
</feature>
<evidence type="ECO:0000256" key="1">
    <source>
        <dbReference type="ARBA" id="ARBA00022574"/>
    </source>
</evidence>
<reference evidence="5" key="1">
    <citation type="submission" date="2022-06" db="EMBL/GenBank/DDBJ databases">
        <title>WGS of actinobacteria.</title>
        <authorList>
            <person name="Thawai C."/>
        </authorList>
    </citation>
    <scope>NUCLEOTIDE SEQUENCE</scope>
    <source>
        <strain evidence="5">AA8</strain>
    </source>
</reference>
<dbReference type="SUPFAM" id="SSF47413">
    <property type="entry name" value="lambda repressor-like DNA-binding domains"/>
    <property type="match status" value="1"/>
</dbReference>
<dbReference type="SMART" id="SM00320">
    <property type="entry name" value="WD40"/>
    <property type="match status" value="13"/>
</dbReference>
<dbReference type="CDD" id="cd00200">
    <property type="entry name" value="WD40"/>
    <property type="match status" value="2"/>
</dbReference>
<feature type="repeat" description="WD" evidence="3">
    <location>
        <begin position="769"/>
        <end position="810"/>
    </location>
</feature>
<dbReference type="PROSITE" id="PS50943">
    <property type="entry name" value="HTH_CROC1"/>
    <property type="match status" value="1"/>
</dbReference>
<dbReference type="InterPro" id="IPR015943">
    <property type="entry name" value="WD40/YVTN_repeat-like_dom_sf"/>
</dbReference>
<dbReference type="InterPro" id="IPR049052">
    <property type="entry name" value="nSTAND1"/>
</dbReference>
<keyword evidence="6" id="KW-1185">Reference proteome</keyword>